<name>A0A6J7HVH4_9ZZZZ</name>
<protein>
    <submittedName>
        <fullName evidence="2">Unannotated protein</fullName>
    </submittedName>
</protein>
<accession>A0A6J7HVH4</accession>
<keyword evidence="1" id="KW-0472">Membrane</keyword>
<gene>
    <name evidence="2" type="ORF">UFOPK3564_01796</name>
</gene>
<feature type="transmembrane region" description="Helical" evidence="1">
    <location>
        <begin position="50"/>
        <end position="71"/>
    </location>
</feature>
<dbReference type="EMBL" id="CAFBMK010000102">
    <property type="protein sequence ID" value="CAB4920299.1"/>
    <property type="molecule type" value="Genomic_DNA"/>
</dbReference>
<keyword evidence="1" id="KW-1133">Transmembrane helix</keyword>
<reference evidence="2" key="1">
    <citation type="submission" date="2020-05" db="EMBL/GenBank/DDBJ databases">
        <authorList>
            <person name="Chiriac C."/>
            <person name="Salcher M."/>
            <person name="Ghai R."/>
            <person name="Kavagutti S V."/>
        </authorList>
    </citation>
    <scope>NUCLEOTIDE SEQUENCE</scope>
</reference>
<evidence type="ECO:0000256" key="1">
    <source>
        <dbReference type="SAM" id="Phobius"/>
    </source>
</evidence>
<keyword evidence="1" id="KW-0812">Transmembrane</keyword>
<proteinExistence type="predicted"/>
<organism evidence="2">
    <name type="scientific">freshwater metagenome</name>
    <dbReference type="NCBI Taxonomy" id="449393"/>
    <lineage>
        <taxon>unclassified sequences</taxon>
        <taxon>metagenomes</taxon>
        <taxon>ecological metagenomes</taxon>
    </lineage>
</organism>
<sequence length="119" mass="12917">MSALRIRALLQRSRRRLLIALVVLGLGGAIAVHHGMPEGMSMEGMHSDHVAAMCMGIIAVGTAIAVVYAGVRRKRRRRTHLGAPPILRLADALTHHPPVVRARAGPPVVLFLQLGVFRR</sequence>
<evidence type="ECO:0000313" key="2">
    <source>
        <dbReference type="EMBL" id="CAB4920299.1"/>
    </source>
</evidence>
<dbReference type="AlphaFoldDB" id="A0A6J7HVH4"/>